<evidence type="ECO:0000256" key="1">
    <source>
        <dbReference type="ARBA" id="ARBA00004141"/>
    </source>
</evidence>
<evidence type="ECO:0000256" key="6">
    <source>
        <dbReference type="ARBA" id="ARBA00023170"/>
    </source>
</evidence>
<comment type="subcellular location">
    <subcellularLocation>
        <location evidence="1">Membrane</location>
        <topology evidence="1">Multi-pass membrane protein</topology>
    </subcellularLocation>
</comment>
<feature type="transmembrane region" description="Helical" evidence="8">
    <location>
        <begin position="67"/>
        <end position="95"/>
    </location>
</feature>
<keyword evidence="7" id="KW-0807">Transducer</keyword>
<name>A0ABD3VYY3_SINWO</name>
<dbReference type="Pfam" id="PF00001">
    <property type="entry name" value="7tm_1"/>
    <property type="match status" value="1"/>
</dbReference>
<dbReference type="AlphaFoldDB" id="A0ABD3VYY3"/>
<gene>
    <name evidence="10" type="ORF">ACJMK2_044100</name>
</gene>
<feature type="transmembrane region" description="Helical" evidence="8">
    <location>
        <begin position="147"/>
        <end position="165"/>
    </location>
</feature>
<evidence type="ECO:0000256" key="3">
    <source>
        <dbReference type="ARBA" id="ARBA00022989"/>
    </source>
</evidence>
<dbReference type="Gene3D" id="1.20.1070.10">
    <property type="entry name" value="Rhodopsin 7-helix transmembrane proteins"/>
    <property type="match status" value="1"/>
</dbReference>
<keyword evidence="4" id="KW-0297">G-protein coupled receptor</keyword>
<dbReference type="InterPro" id="IPR017452">
    <property type="entry name" value="GPCR_Rhodpsn_7TM"/>
</dbReference>
<dbReference type="InterPro" id="IPR000276">
    <property type="entry name" value="GPCR_Rhodpsn"/>
</dbReference>
<evidence type="ECO:0000313" key="11">
    <source>
        <dbReference type="Proteomes" id="UP001634394"/>
    </source>
</evidence>
<feature type="transmembrane region" description="Helical" evidence="8">
    <location>
        <begin position="209"/>
        <end position="227"/>
    </location>
</feature>
<keyword evidence="6" id="KW-0675">Receptor</keyword>
<feature type="transmembrane region" description="Helical" evidence="8">
    <location>
        <begin position="107"/>
        <end position="127"/>
    </location>
</feature>
<sequence length="231" mass="26215">MALNSTTVSSFVSLLMTDNNQVTEQNMSVSPNYNPNSVTQVMANTSKQFNNENVTEFNLIPPSSHEVLVSISLLFCFIGSVGLLGNCLVVIVVLLDRKMRQSVTNIFIMNLAIADFLIMLFGVPEIVQFMINRGWLLGTVVCKTNRFILVVSLYVSILSLISVCIERYISKFLSLNIIHLSKVCALNFNSDSHYRYIIGLRTKSMTVFYMYRTCSIVPLLLYMYYTFNNIF</sequence>
<evidence type="ECO:0000259" key="9">
    <source>
        <dbReference type="PROSITE" id="PS50262"/>
    </source>
</evidence>
<comment type="caution">
    <text evidence="10">The sequence shown here is derived from an EMBL/GenBank/DDBJ whole genome shotgun (WGS) entry which is preliminary data.</text>
</comment>
<keyword evidence="11" id="KW-1185">Reference proteome</keyword>
<dbReference type="PANTHER" id="PTHR24235:SF29">
    <property type="entry name" value="GH23382P"/>
    <property type="match status" value="1"/>
</dbReference>
<dbReference type="Proteomes" id="UP001634394">
    <property type="component" value="Unassembled WGS sequence"/>
</dbReference>
<dbReference type="EMBL" id="JBJQND010000009">
    <property type="protein sequence ID" value="KAL3866839.1"/>
    <property type="molecule type" value="Genomic_DNA"/>
</dbReference>
<proteinExistence type="predicted"/>
<keyword evidence="5 8" id="KW-0472">Membrane</keyword>
<dbReference type="PROSITE" id="PS50262">
    <property type="entry name" value="G_PROTEIN_RECEP_F1_2"/>
    <property type="match status" value="1"/>
</dbReference>
<keyword evidence="2 8" id="KW-0812">Transmembrane</keyword>
<dbReference type="GO" id="GO:0004930">
    <property type="term" value="F:G protein-coupled receptor activity"/>
    <property type="evidence" value="ECO:0007669"/>
    <property type="project" value="UniProtKB-KW"/>
</dbReference>
<evidence type="ECO:0000256" key="7">
    <source>
        <dbReference type="ARBA" id="ARBA00023224"/>
    </source>
</evidence>
<dbReference type="SUPFAM" id="SSF81321">
    <property type="entry name" value="Family A G protein-coupled receptor-like"/>
    <property type="match status" value="1"/>
</dbReference>
<dbReference type="GO" id="GO:0016020">
    <property type="term" value="C:membrane"/>
    <property type="evidence" value="ECO:0007669"/>
    <property type="project" value="UniProtKB-SubCell"/>
</dbReference>
<dbReference type="CDD" id="cd00637">
    <property type="entry name" value="7tm_classA_rhodopsin-like"/>
    <property type="match status" value="1"/>
</dbReference>
<dbReference type="PANTHER" id="PTHR24235">
    <property type="entry name" value="NEUROPEPTIDE Y RECEPTOR"/>
    <property type="match status" value="1"/>
</dbReference>
<feature type="domain" description="G-protein coupled receptors family 1 profile" evidence="9">
    <location>
        <begin position="85"/>
        <end position="170"/>
    </location>
</feature>
<evidence type="ECO:0000313" key="10">
    <source>
        <dbReference type="EMBL" id="KAL3866839.1"/>
    </source>
</evidence>
<evidence type="ECO:0000256" key="8">
    <source>
        <dbReference type="SAM" id="Phobius"/>
    </source>
</evidence>
<organism evidence="10 11">
    <name type="scientific">Sinanodonta woodiana</name>
    <name type="common">Chinese pond mussel</name>
    <name type="synonym">Anodonta woodiana</name>
    <dbReference type="NCBI Taxonomy" id="1069815"/>
    <lineage>
        <taxon>Eukaryota</taxon>
        <taxon>Metazoa</taxon>
        <taxon>Spiralia</taxon>
        <taxon>Lophotrochozoa</taxon>
        <taxon>Mollusca</taxon>
        <taxon>Bivalvia</taxon>
        <taxon>Autobranchia</taxon>
        <taxon>Heteroconchia</taxon>
        <taxon>Palaeoheterodonta</taxon>
        <taxon>Unionida</taxon>
        <taxon>Unionoidea</taxon>
        <taxon>Unionidae</taxon>
        <taxon>Unioninae</taxon>
        <taxon>Sinanodonta</taxon>
    </lineage>
</organism>
<dbReference type="PRINTS" id="PR00237">
    <property type="entry name" value="GPCRRHODOPSN"/>
</dbReference>
<evidence type="ECO:0000256" key="4">
    <source>
        <dbReference type="ARBA" id="ARBA00023040"/>
    </source>
</evidence>
<keyword evidence="3 8" id="KW-1133">Transmembrane helix</keyword>
<reference evidence="10 11" key="1">
    <citation type="submission" date="2024-11" db="EMBL/GenBank/DDBJ databases">
        <title>Chromosome-level genome assembly of the freshwater bivalve Anodonta woodiana.</title>
        <authorList>
            <person name="Chen X."/>
        </authorList>
    </citation>
    <scope>NUCLEOTIDE SEQUENCE [LARGE SCALE GENOMIC DNA]</scope>
    <source>
        <strain evidence="10">MN2024</strain>
        <tissue evidence="10">Gills</tissue>
    </source>
</reference>
<accession>A0ABD3VYY3</accession>
<evidence type="ECO:0000256" key="5">
    <source>
        <dbReference type="ARBA" id="ARBA00023136"/>
    </source>
</evidence>
<protein>
    <recommendedName>
        <fullName evidence="9">G-protein coupled receptors family 1 profile domain-containing protein</fullName>
    </recommendedName>
</protein>
<evidence type="ECO:0000256" key="2">
    <source>
        <dbReference type="ARBA" id="ARBA00022692"/>
    </source>
</evidence>